<dbReference type="RefSeq" id="WP_285621335.1">
    <property type="nucleotide sequence ID" value="NZ_BSTJ01000003.1"/>
</dbReference>
<proteinExistence type="predicted"/>
<keyword evidence="2" id="KW-1133">Transmembrane helix</keyword>
<feature type="region of interest" description="Disordered" evidence="1">
    <location>
        <begin position="159"/>
        <end position="217"/>
    </location>
</feature>
<keyword evidence="2" id="KW-0812">Transmembrane</keyword>
<dbReference type="Proteomes" id="UP001165135">
    <property type="component" value="Unassembled WGS sequence"/>
</dbReference>
<dbReference type="AlphaFoldDB" id="A0A9W6VQU3"/>
<dbReference type="EMBL" id="BSTJ01000003">
    <property type="protein sequence ID" value="GLY74976.1"/>
    <property type="molecule type" value="Genomic_DNA"/>
</dbReference>
<feature type="transmembrane region" description="Helical" evidence="2">
    <location>
        <begin position="57"/>
        <end position="75"/>
    </location>
</feature>
<evidence type="ECO:0000313" key="3">
    <source>
        <dbReference type="EMBL" id="GLY74976.1"/>
    </source>
</evidence>
<dbReference type="NCBIfam" id="NF038083">
    <property type="entry name" value="CU044_5270_fam"/>
    <property type="match status" value="1"/>
</dbReference>
<sequence>MKTDADIVRGLLAGHDPARAVRADVPERERALEAILTEPPAVDSVTRKRWRPRWRTMAVVATAAAATAIVGLTALPQLRTTHVSRVTTPPLLELKQPVYGAAATKALRDLAARAERQPDTIGHGRVVYSKIQGWYLDSTVSRRRTSAVVVPRTEEQWVAPDGSGRQLAGAGRPWFPTAKSRQEWERQGRPPLGARDSDDRFGPGGLSGDPDVDKLPTDPAALRRELEKSGTDLKGAAVLLEAEGDLWRQPLRPALQGALLRLLADSGEMGYAGPVRDRAGRAGVAFTLDQNQTGLPERDVIIFDRRTGRALSEETILTKDPGKLPVRIPSVTSYTLFLGSGRVDGMNERP</sequence>
<comment type="caution">
    <text evidence="3">The sequence shown here is derived from an EMBL/GenBank/DDBJ whole genome shotgun (WGS) entry which is preliminary data.</text>
</comment>
<reference evidence="3" key="1">
    <citation type="submission" date="2023-03" db="EMBL/GenBank/DDBJ databases">
        <title>Actinoallomurus iriomotensis NBRC 103681.</title>
        <authorList>
            <person name="Ichikawa N."/>
            <person name="Sato H."/>
            <person name="Tonouchi N."/>
        </authorList>
    </citation>
    <scope>NUCLEOTIDE SEQUENCE</scope>
    <source>
        <strain evidence="3">NBRC 103681</strain>
    </source>
</reference>
<evidence type="ECO:0000256" key="1">
    <source>
        <dbReference type="SAM" id="MobiDB-lite"/>
    </source>
</evidence>
<evidence type="ECO:0000313" key="4">
    <source>
        <dbReference type="Proteomes" id="UP001165135"/>
    </source>
</evidence>
<accession>A0A9W6VQU3</accession>
<name>A0A9W6VQU3_9ACTN</name>
<gene>
    <name evidence="3" type="ORF">Airi01_032430</name>
</gene>
<dbReference type="InterPro" id="IPR047789">
    <property type="entry name" value="CU044_5270-like"/>
</dbReference>
<evidence type="ECO:0000256" key="2">
    <source>
        <dbReference type="SAM" id="Phobius"/>
    </source>
</evidence>
<organism evidence="3 4">
    <name type="scientific">Actinoallomurus iriomotensis</name>
    <dbReference type="NCBI Taxonomy" id="478107"/>
    <lineage>
        <taxon>Bacteria</taxon>
        <taxon>Bacillati</taxon>
        <taxon>Actinomycetota</taxon>
        <taxon>Actinomycetes</taxon>
        <taxon>Streptosporangiales</taxon>
        <taxon>Thermomonosporaceae</taxon>
        <taxon>Actinoallomurus</taxon>
    </lineage>
</organism>
<evidence type="ECO:0008006" key="5">
    <source>
        <dbReference type="Google" id="ProtNLM"/>
    </source>
</evidence>
<protein>
    <recommendedName>
        <fullName evidence="5">CU044_5270 family protein</fullName>
    </recommendedName>
</protein>
<keyword evidence="2" id="KW-0472">Membrane</keyword>